<dbReference type="RefSeq" id="WP_217743785.1">
    <property type="nucleotide sequence ID" value="NZ_JAHOEI010000019.1"/>
</dbReference>
<evidence type="ECO:0000313" key="3">
    <source>
        <dbReference type="Proteomes" id="UP001196765"/>
    </source>
</evidence>
<proteinExistence type="predicted"/>
<organism evidence="2 3">
    <name type="scientific">Segatella copri</name>
    <dbReference type="NCBI Taxonomy" id="165179"/>
    <lineage>
        <taxon>Bacteria</taxon>
        <taxon>Pseudomonadati</taxon>
        <taxon>Bacteroidota</taxon>
        <taxon>Bacteroidia</taxon>
        <taxon>Bacteroidales</taxon>
        <taxon>Prevotellaceae</taxon>
        <taxon>Segatella</taxon>
    </lineage>
</organism>
<accession>A0AAW4N058</accession>
<gene>
    <name evidence="2" type="ORF">KSW82_06990</name>
</gene>
<name>A0AAW4N058_9BACT</name>
<dbReference type="Proteomes" id="UP001196765">
    <property type="component" value="Unassembled WGS sequence"/>
</dbReference>
<protein>
    <submittedName>
        <fullName evidence="2">Uncharacterized protein</fullName>
    </submittedName>
</protein>
<reference evidence="2" key="1">
    <citation type="submission" date="2021-06" db="EMBL/GenBank/DDBJ databases">
        <title>Collection of gut derived symbiotic bacterial strains cultured from healthy donors.</title>
        <authorList>
            <person name="Lin H."/>
            <person name="Littmann E."/>
            <person name="Pamer E.G."/>
        </authorList>
    </citation>
    <scope>NUCLEOTIDE SEQUENCE</scope>
    <source>
        <strain evidence="2">MSK.21.74</strain>
    </source>
</reference>
<dbReference type="AlphaFoldDB" id="A0AAW4N058"/>
<evidence type="ECO:0000313" key="2">
    <source>
        <dbReference type="EMBL" id="MBV3387483.1"/>
    </source>
</evidence>
<feature type="region of interest" description="Disordered" evidence="1">
    <location>
        <begin position="103"/>
        <end position="137"/>
    </location>
</feature>
<dbReference type="EMBL" id="JAHOEI010000019">
    <property type="protein sequence ID" value="MBV3387483.1"/>
    <property type="molecule type" value="Genomic_DNA"/>
</dbReference>
<evidence type="ECO:0000256" key="1">
    <source>
        <dbReference type="SAM" id="MobiDB-lite"/>
    </source>
</evidence>
<sequence length="385" mass="44367">MSDYKIKSIGKVDFREYKDVVRVIATKKRGFWTSLFSSPIEAYFILSEDSPLYGAVNAAKNNKSIWDVPETSFTVERVNDRFYRVEKSIALYEKKKAKRLAETKRKADEARKAKEQQAQREREEADKKRKEEETAKRIDEAVKNATIQKMSLSDFQVSVDENASFSDQMAGIAGNVNLCFVTGNKQGVTDNLVILYNKVHGYNSHLLKTLDAKDGQIVGLAFIKMALYFSNGDFQVNEIAAQNAYYCIAKNYLFDKNTYALPALFTLFAKRPQTLGDELYDVNPDPSLEGAYGRMTLSAPYRRKDRVMENRLPIMKYVLSKFYDETKKKFLIDTTLPYHIPSQEDIDVFNQEQRTSKLGNEKEILAKGEEYFKKLYKNIEEQLNL</sequence>
<comment type="caution">
    <text evidence="2">The sequence shown here is derived from an EMBL/GenBank/DDBJ whole genome shotgun (WGS) entry which is preliminary data.</text>
</comment>